<feature type="compositionally biased region" description="Basic and acidic residues" evidence="1">
    <location>
        <begin position="406"/>
        <end position="429"/>
    </location>
</feature>
<reference evidence="2" key="1">
    <citation type="submission" date="2021-03" db="EMBL/GenBank/DDBJ databases">
        <authorList>
            <consortium name="Genoscope - CEA"/>
            <person name="William W."/>
        </authorList>
    </citation>
    <scope>NUCLEOTIDE SEQUENCE</scope>
    <source>
        <strain evidence="2">Doubled-haploid Pahang</strain>
    </source>
</reference>
<feature type="region of interest" description="Disordered" evidence="1">
    <location>
        <begin position="367"/>
        <end position="441"/>
    </location>
</feature>
<feature type="non-terminal residue" evidence="2">
    <location>
        <position position="529"/>
    </location>
</feature>
<feature type="non-terminal residue" evidence="2">
    <location>
        <position position="1"/>
    </location>
</feature>
<feature type="region of interest" description="Disordered" evidence="1">
    <location>
        <begin position="259"/>
        <end position="315"/>
    </location>
</feature>
<gene>
    <name evidence="2" type="ORF">GSMUA_249310.1</name>
</gene>
<feature type="compositionally biased region" description="Gly residues" evidence="1">
    <location>
        <begin position="259"/>
        <end position="269"/>
    </location>
</feature>
<sequence>VRLIDRRSARAGEDNSELLERPATEHLVSLRPDQLPSTRHVAMLGERRPHRETQHVLPAQHRVRHVRPPAAVDQRQQPPVVRLRRSLLSAPSPDAEAHQREPPRSHHLEPAVRPHHPLERPRHLHVAPDVRLQPRDAVRPQHHPELESSEPATHPHLQVLAVYHQAGLAGPVLEVLRVSPQRLGQPRPVPEPQAGAVEAGEQPLVGADAEGVRSLHPVEEAPELGADARAARVRRVHVHPRAELGGHIGDEAQGIHCSGGGGPHGGADVGGHKTRRRVGSHRVAESGRHKRVPRTGSSRDQPDVGLVEPGDSACLGERGMGLVGAVGHEAADRHASGPAHRAVAGGHESAKDGLAGGGVYDAAASTAAVRGGSKSRRQSKQLRQPVKYELLELRGSRTGQPGEGDGVERGGDEVPDEGRGAECGREVSKEVGAGPVGHAGKHRTADVAEGVLEGGAAGGWGGRHEVAEVAGLHLRQHGLRVHVLIIVYDEVDGEQQLLSKIIEVQGLEAINGNHGEVGIKASHGTRRRR</sequence>
<accession>A0A8D6ZVM0</accession>
<protein>
    <submittedName>
        <fullName evidence="2">(wild Malaysian banana) hypothetical protein</fullName>
    </submittedName>
</protein>
<name>A0A8D6ZVM0_MUSAM</name>
<feature type="compositionally biased region" description="Basic and acidic residues" evidence="1">
    <location>
        <begin position="95"/>
        <end position="146"/>
    </location>
</feature>
<feature type="compositionally biased region" description="Low complexity" evidence="1">
    <location>
        <begin position="68"/>
        <end position="81"/>
    </location>
</feature>
<dbReference type="AlphaFoldDB" id="A0A8D6ZVM0"/>
<proteinExistence type="predicted"/>
<evidence type="ECO:0000256" key="1">
    <source>
        <dbReference type="SAM" id="MobiDB-lite"/>
    </source>
</evidence>
<feature type="region of interest" description="Disordered" evidence="1">
    <location>
        <begin position="331"/>
        <end position="350"/>
    </location>
</feature>
<evidence type="ECO:0000313" key="2">
    <source>
        <dbReference type="EMBL" id="CAG1836962.1"/>
    </source>
</evidence>
<feature type="region of interest" description="Disordered" evidence="1">
    <location>
        <begin position="48"/>
        <end position="152"/>
    </location>
</feature>
<dbReference type="EMBL" id="HG996474">
    <property type="protein sequence ID" value="CAG1836962.1"/>
    <property type="molecule type" value="Genomic_DNA"/>
</dbReference>
<organism evidence="2">
    <name type="scientific">Musa acuminata subsp. malaccensis</name>
    <name type="common">Wild banana</name>
    <name type="synonym">Musa malaccensis</name>
    <dbReference type="NCBI Taxonomy" id="214687"/>
    <lineage>
        <taxon>Eukaryota</taxon>
        <taxon>Viridiplantae</taxon>
        <taxon>Streptophyta</taxon>
        <taxon>Embryophyta</taxon>
        <taxon>Tracheophyta</taxon>
        <taxon>Spermatophyta</taxon>
        <taxon>Magnoliopsida</taxon>
        <taxon>Liliopsida</taxon>
        <taxon>Zingiberales</taxon>
        <taxon>Musaceae</taxon>
        <taxon>Musa</taxon>
    </lineage>
</organism>